<evidence type="ECO:0000256" key="5">
    <source>
        <dbReference type="ARBA" id="ARBA00023136"/>
    </source>
</evidence>
<dbReference type="PROSITE" id="PS50922">
    <property type="entry name" value="TLC"/>
    <property type="match status" value="1"/>
</dbReference>
<dbReference type="InterPro" id="IPR006634">
    <property type="entry name" value="TLC-dom"/>
</dbReference>
<evidence type="ECO:0000313" key="11">
    <source>
        <dbReference type="Proteomes" id="UP000029964"/>
    </source>
</evidence>
<dbReference type="STRING" id="857340.A0A086T964"/>
<dbReference type="InterPro" id="IPR016439">
    <property type="entry name" value="Lag1/Lac1-like"/>
</dbReference>
<evidence type="ECO:0000256" key="2">
    <source>
        <dbReference type="ARBA" id="ARBA00009808"/>
    </source>
</evidence>
<feature type="transmembrane region" description="Helical" evidence="8">
    <location>
        <begin position="77"/>
        <end position="95"/>
    </location>
</feature>
<accession>A0A086T964</accession>
<feature type="region of interest" description="Disordered" evidence="7">
    <location>
        <begin position="1"/>
        <end position="42"/>
    </location>
</feature>
<feature type="domain" description="TLC" evidence="9">
    <location>
        <begin position="163"/>
        <end position="400"/>
    </location>
</feature>
<name>A0A086T964_HAPC1</name>
<dbReference type="GO" id="GO:0050291">
    <property type="term" value="F:sphingosine N-acyltransferase activity"/>
    <property type="evidence" value="ECO:0007669"/>
    <property type="project" value="InterPro"/>
</dbReference>
<feature type="transmembrane region" description="Helical" evidence="8">
    <location>
        <begin position="371"/>
        <end position="392"/>
    </location>
</feature>
<keyword evidence="4 8" id="KW-1133">Transmembrane helix</keyword>
<evidence type="ECO:0000256" key="6">
    <source>
        <dbReference type="PROSITE-ProRule" id="PRU00205"/>
    </source>
</evidence>
<evidence type="ECO:0000256" key="4">
    <source>
        <dbReference type="ARBA" id="ARBA00022989"/>
    </source>
</evidence>
<dbReference type="GO" id="GO:0016020">
    <property type="term" value="C:membrane"/>
    <property type="evidence" value="ECO:0007669"/>
    <property type="project" value="UniProtKB-SubCell"/>
</dbReference>
<reference evidence="11" key="1">
    <citation type="journal article" date="2014" name="Genome Announc.">
        <title>Genome sequence and annotation of Acremonium chrysogenum, producer of the beta-lactam antibiotic cephalosporin C.</title>
        <authorList>
            <person name="Terfehr D."/>
            <person name="Dahlmann T.A."/>
            <person name="Specht T."/>
            <person name="Zadra I."/>
            <person name="Kuernsteiner H."/>
            <person name="Kueck U."/>
        </authorList>
    </citation>
    <scope>NUCLEOTIDE SEQUENCE [LARGE SCALE GENOMIC DNA]</scope>
    <source>
        <strain evidence="11">ATCC 11550 / CBS 779.69 / DSM 880 / IAM 14645 / JCM 23072 / IMI 49137</strain>
    </source>
</reference>
<evidence type="ECO:0000259" key="9">
    <source>
        <dbReference type="PROSITE" id="PS50922"/>
    </source>
</evidence>
<dbReference type="GO" id="GO:0046513">
    <property type="term" value="P:ceramide biosynthetic process"/>
    <property type="evidence" value="ECO:0007669"/>
    <property type="project" value="InterPro"/>
</dbReference>
<dbReference type="PANTHER" id="PTHR12560">
    <property type="entry name" value="LONGEVITY ASSURANCE FACTOR 1 LAG1"/>
    <property type="match status" value="1"/>
</dbReference>
<dbReference type="Proteomes" id="UP000029964">
    <property type="component" value="Unassembled WGS sequence"/>
</dbReference>
<comment type="subcellular location">
    <subcellularLocation>
        <location evidence="1">Membrane</location>
        <topology evidence="1">Multi-pass membrane protein</topology>
    </subcellularLocation>
</comment>
<dbReference type="SMART" id="SM00724">
    <property type="entry name" value="TLC"/>
    <property type="match status" value="1"/>
</dbReference>
<dbReference type="EMBL" id="JPKY01000025">
    <property type="protein sequence ID" value="KFH45896.1"/>
    <property type="molecule type" value="Genomic_DNA"/>
</dbReference>
<protein>
    <submittedName>
        <fullName evidence="10">Sphingosine N-acyltransferase-like protein</fullName>
    </submittedName>
</protein>
<dbReference type="HOGENOM" id="CLU_028277_2_2_1"/>
<evidence type="ECO:0000256" key="1">
    <source>
        <dbReference type="ARBA" id="ARBA00004141"/>
    </source>
</evidence>
<evidence type="ECO:0000313" key="10">
    <source>
        <dbReference type="EMBL" id="KFH45896.1"/>
    </source>
</evidence>
<dbReference type="PANTHER" id="PTHR12560:SF0">
    <property type="entry name" value="LD18904P"/>
    <property type="match status" value="1"/>
</dbReference>
<proteinExistence type="inferred from homology"/>
<feature type="compositionally biased region" description="Polar residues" evidence="7">
    <location>
        <begin position="30"/>
        <end position="42"/>
    </location>
</feature>
<keyword evidence="11" id="KW-1185">Reference proteome</keyword>
<keyword evidence="5 6" id="KW-0472">Membrane</keyword>
<evidence type="ECO:0000256" key="7">
    <source>
        <dbReference type="SAM" id="MobiDB-lite"/>
    </source>
</evidence>
<keyword evidence="10" id="KW-0808">Transferase</keyword>
<dbReference type="AlphaFoldDB" id="A0A086T964"/>
<evidence type="ECO:0000256" key="8">
    <source>
        <dbReference type="SAM" id="Phobius"/>
    </source>
</evidence>
<dbReference type="Pfam" id="PF03798">
    <property type="entry name" value="TRAM_LAG1_CLN8"/>
    <property type="match status" value="1"/>
</dbReference>
<feature type="transmembrane region" description="Helical" evidence="8">
    <location>
        <begin position="169"/>
        <end position="189"/>
    </location>
</feature>
<feature type="transmembrane region" description="Helical" evidence="8">
    <location>
        <begin position="125"/>
        <end position="148"/>
    </location>
</feature>
<feature type="transmembrane region" description="Helical" evidence="8">
    <location>
        <begin position="265"/>
        <end position="284"/>
    </location>
</feature>
<keyword evidence="3 6" id="KW-0812">Transmembrane</keyword>
<evidence type="ECO:0000256" key="3">
    <source>
        <dbReference type="ARBA" id="ARBA00022692"/>
    </source>
</evidence>
<keyword evidence="10" id="KW-0012">Acyltransferase</keyword>
<sequence length="481" mass="55132">MGDSHPSSPSPADGNTAVGSAKTAARPQLRNGSSSTSTMNGPLYMQTSGSNVVLVRKLKRKEEGTWRQLARWFVENQIGLSFNLIALIFLANAFIPKARTVTHKFYNLCYYNPETGRYAVGFDDAYFITFCIIAFTGLRAWTMEYILAPIAKLQGITKRKELTRFSEQAWLMVYYFAFWPLGVYIYCHSPHYMNLRGLWTSWPDREVDVLMKGYILGQWAFWLQQILVIHIEERRKDHTQMLIHHFITCSLLYACYGYHHTRVGNLILIIMDVVDLFLPLAKCLKYAGYTNLCDYVFGLFMVSWLAARHVIYVMVCWSIYAHTPEIMPTGCFKGSNNNLVGPVEPPPGLSYLFEPFYDPNGHVCYNETVKWAFLTPLILLQFITIFWFTMVIRVAIKVLRGDGAEDSRSDDEACGDEEEEEYIYEEAEPLEEEVGVEALDLKNWERRHGVRIQSSSTGVSLPGHSDRKELLGRIGCEKQVE</sequence>
<comment type="similarity">
    <text evidence="2">Belongs to the sphingosine N-acyltransferase family.</text>
</comment>
<dbReference type="OrthoDB" id="537032at2759"/>
<comment type="caution">
    <text evidence="10">The sequence shown here is derived from an EMBL/GenBank/DDBJ whole genome shotgun (WGS) entry which is preliminary data.</text>
</comment>
<gene>
    <name evidence="10" type="ORF">ACRE_032270</name>
</gene>
<feature type="transmembrane region" description="Helical" evidence="8">
    <location>
        <begin position="296"/>
        <end position="320"/>
    </location>
</feature>
<organism evidence="10 11">
    <name type="scientific">Hapsidospora chrysogenum (strain ATCC 11550 / CBS 779.69 / DSM 880 / IAM 14645 / JCM 23072 / IMI 49137)</name>
    <name type="common">Acremonium chrysogenum</name>
    <dbReference type="NCBI Taxonomy" id="857340"/>
    <lineage>
        <taxon>Eukaryota</taxon>
        <taxon>Fungi</taxon>
        <taxon>Dikarya</taxon>
        <taxon>Ascomycota</taxon>
        <taxon>Pezizomycotina</taxon>
        <taxon>Sordariomycetes</taxon>
        <taxon>Hypocreomycetidae</taxon>
        <taxon>Hypocreales</taxon>
        <taxon>Bionectriaceae</taxon>
        <taxon>Hapsidospora</taxon>
    </lineage>
</organism>